<reference evidence="1 2" key="1">
    <citation type="submission" date="2019-09" db="EMBL/GenBank/DDBJ databases">
        <title>Phylogeny of genus Pseudoclavibacter and closely related genus.</title>
        <authorList>
            <person name="Li Y."/>
        </authorList>
    </citation>
    <scope>NUCLEOTIDE SEQUENCE [LARGE SCALE GENOMIC DNA]</scope>
    <source>
        <strain evidence="1 2">DSM 23821</strain>
    </source>
</reference>
<evidence type="ECO:0000313" key="1">
    <source>
        <dbReference type="EMBL" id="KAB1659696.1"/>
    </source>
</evidence>
<dbReference type="OrthoDB" id="3829418at2"/>
<organism evidence="1 2">
    <name type="scientific">Pseudoclavibacter chungangensis</name>
    <dbReference type="NCBI Taxonomy" id="587635"/>
    <lineage>
        <taxon>Bacteria</taxon>
        <taxon>Bacillati</taxon>
        <taxon>Actinomycetota</taxon>
        <taxon>Actinomycetes</taxon>
        <taxon>Micrococcales</taxon>
        <taxon>Microbacteriaceae</taxon>
        <taxon>Pseudoclavibacter</taxon>
    </lineage>
</organism>
<evidence type="ECO:0000313" key="2">
    <source>
        <dbReference type="Proteomes" id="UP000467240"/>
    </source>
</evidence>
<dbReference type="EMBL" id="WBJZ01000005">
    <property type="protein sequence ID" value="KAB1659696.1"/>
    <property type="molecule type" value="Genomic_DNA"/>
</dbReference>
<dbReference type="Proteomes" id="UP000467240">
    <property type="component" value="Unassembled WGS sequence"/>
</dbReference>
<accession>A0A7J5BZB4</accession>
<dbReference type="AlphaFoldDB" id="A0A7J5BZB4"/>
<protein>
    <submittedName>
        <fullName evidence="1">Uncharacterized protein</fullName>
    </submittedName>
</protein>
<sequence>MTLEPGSFIWATRGRHWGFRFLRDGGYTDPLPAYEEAFAQVSERRELCELVGDELVVRFPDPAGRKDRAGRPILHDFVIRHTDTGQLPSLTDAPGLAWAAVSAEYARLWDSDPAP</sequence>
<gene>
    <name evidence="1" type="ORF">F8O01_05420</name>
</gene>
<proteinExistence type="predicted"/>
<dbReference type="RefSeq" id="WP_158039860.1">
    <property type="nucleotide sequence ID" value="NZ_JACCFV010000001.1"/>
</dbReference>
<name>A0A7J5BZB4_9MICO</name>
<comment type="caution">
    <text evidence="1">The sequence shown here is derived from an EMBL/GenBank/DDBJ whole genome shotgun (WGS) entry which is preliminary data.</text>
</comment>
<keyword evidence="2" id="KW-1185">Reference proteome</keyword>